<feature type="region of interest" description="Disordered" evidence="2">
    <location>
        <begin position="1"/>
        <end position="21"/>
    </location>
</feature>
<evidence type="ECO:0000313" key="3">
    <source>
        <dbReference type="EMBL" id="SUA70351.1"/>
    </source>
</evidence>
<gene>
    <name evidence="3" type="ORF">NCTC10343_03222</name>
</gene>
<feature type="coiled-coil region" evidence="1">
    <location>
        <begin position="26"/>
        <end position="60"/>
    </location>
</feature>
<reference evidence="3 4" key="1">
    <citation type="submission" date="2018-06" db="EMBL/GenBank/DDBJ databases">
        <authorList>
            <consortium name="Pathogen Informatics"/>
            <person name="Doyle S."/>
        </authorList>
    </citation>
    <scope>NUCLEOTIDE SEQUENCE [LARGE SCALE GENOMIC DNA]</scope>
    <source>
        <strain evidence="3 4">NCTC10343</strain>
    </source>
</reference>
<feature type="compositionally biased region" description="Polar residues" evidence="2">
    <location>
        <begin position="11"/>
        <end position="21"/>
    </location>
</feature>
<evidence type="ECO:0000313" key="4">
    <source>
        <dbReference type="Proteomes" id="UP000254400"/>
    </source>
</evidence>
<dbReference type="EMBL" id="UGSC01000001">
    <property type="protein sequence ID" value="SUA70351.1"/>
    <property type="molecule type" value="Genomic_DNA"/>
</dbReference>
<evidence type="ECO:0000256" key="2">
    <source>
        <dbReference type="SAM" id="MobiDB-lite"/>
    </source>
</evidence>
<dbReference type="Proteomes" id="UP000254400">
    <property type="component" value="Unassembled WGS sequence"/>
</dbReference>
<name>A0A378Y1C2_PAEPO</name>
<keyword evidence="1" id="KW-0175">Coiled coil</keyword>
<proteinExistence type="predicted"/>
<protein>
    <submittedName>
        <fullName evidence="3">Uncharacterized protein</fullName>
    </submittedName>
</protein>
<dbReference type="GeneID" id="93346575"/>
<organism evidence="3 4">
    <name type="scientific">Paenibacillus polymyxa</name>
    <name type="common">Bacillus polymyxa</name>
    <dbReference type="NCBI Taxonomy" id="1406"/>
    <lineage>
        <taxon>Bacteria</taxon>
        <taxon>Bacillati</taxon>
        <taxon>Bacillota</taxon>
        <taxon>Bacilli</taxon>
        <taxon>Bacillales</taxon>
        <taxon>Paenibacillaceae</taxon>
        <taxon>Paenibacillus</taxon>
    </lineage>
</organism>
<evidence type="ECO:0000256" key="1">
    <source>
        <dbReference type="SAM" id="Coils"/>
    </source>
</evidence>
<sequence>MAAPKKMEIANTENTNNESTQKTVREIALEDQVAKLTSLVEDLLEKNKKIETSHEEIKTETKKVNSLFESVEDKLDIDPREYIRVISLTNGGLNLTGTTSTIRFNDFGSSKTITFEDVRAIVDNHTKFAHEGAFLIQSEKAVKALYLDDVYQKFVSRETIDNIISLDIDEIVDTLNSVSPTLKENIIERIVVGIAANDSRFQDRYKIDSIGKLIKQDLYELAKVKNSV</sequence>
<dbReference type="AlphaFoldDB" id="A0A378Y1C2"/>
<dbReference type="RefSeq" id="WP_019687746.1">
    <property type="nucleotide sequence ID" value="NZ_CP036496.1"/>
</dbReference>
<accession>A0A378Y1C2</accession>